<dbReference type="Proteomes" id="UP000007264">
    <property type="component" value="Unassembled WGS sequence"/>
</dbReference>
<accession>I0YSR6</accession>
<dbReference type="RefSeq" id="XP_005645979.1">
    <property type="nucleotide sequence ID" value="XM_005645922.1"/>
</dbReference>
<evidence type="ECO:0000313" key="3">
    <source>
        <dbReference type="Proteomes" id="UP000007264"/>
    </source>
</evidence>
<reference evidence="2 3" key="1">
    <citation type="journal article" date="2012" name="Genome Biol.">
        <title>The genome of the polar eukaryotic microalga coccomyxa subellipsoidea reveals traits of cold adaptation.</title>
        <authorList>
            <person name="Blanc G."/>
            <person name="Agarkova I."/>
            <person name="Grimwood J."/>
            <person name="Kuo A."/>
            <person name="Brueggeman A."/>
            <person name="Dunigan D."/>
            <person name="Gurnon J."/>
            <person name="Ladunga I."/>
            <person name="Lindquist E."/>
            <person name="Lucas S."/>
            <person name="Pangilinan J."/>
            <person name="Proschold T."/>
            <person name="Salamov A."/>
            <person name="Schmutz J."/>
            <person name="Weeks D."/>
            <person name="Yamada T."/>
            <person name="Claverie J.M."/>
            <person name="Grigoriev I."/>
            <person name="Van Etten J."/>
            <person name="Lomsadze A."/>
            <person name="Borodovsky M."/>
        </authorList>
    </citation>
    <scope>NUCLEOTIDE SEQUENCE [LARGE SCALE GENOMIC DNA]</scope>
    <source>
        <strain evidence="2 3">C-169</strain>
    </source>
</reference>
<gene>
    <name evidence="2" type="ORF">COCSUDRAFT_56655</name>
</gene>
<dbReference type="GeneID" id="17039419"/>
<organism evidence="2 3">
    <name type="scientific">Coccomyxa subellipsoidea (strain C-169)</name>
    <name type="common">Green microalga</name>
    <dbReference type="NCBI Taxonomy" id="574566"/>
    <lineage>
        <taxon>Eukaryota</taxon>
        <taxon>Viridiplantae</taxon>
        <taxon>Chlorophyta</taxon>
        <taxon>core chlorophytes</taxon>
        <taxon>Trebouxiophyceae</taxon>
        <taxon>Trebouxiophyceae incertae sedis</taxon>
        <taxon>Coccomyxaceae</taxon>
        <taxon>Coccomyxa</taxon>
        <taxon>Coccomyxa subellipsoidea</taxon>
    </lineage>
</organism>
<dbReference type="AlphaFoldDB" id="I0YSR6"/>
<keyword evidence="3" id="KW-1185">Reference proteome</keyword>
<proteinExistence type="predicted"/>
<evidence type="ECO:0000313" key="2">
    <source>
        <dbReference type="EMBL" id="EIE21435.1"/>
    </source>
</evidence>
<evidence type="ECO:0000256" key="1">
    <source>
        <dbReference type="SAM" id="MobiDB-lite"/>
    </source>
</evidence>
<dbReference type="EMBL" id="AGSI01000012">
    <property type="protein sequence ID" value="EIE21435.1"/>
    <property type="molecule type" value="Genomic_DNA"/>
</dbReference>
<feature type="region of interest" description="Disordered" evidence="1">
    <location>
        <begin position="1"/>
        <end position="112"/>
    </location>
</feature>
<feature type="compositionally biased region" description="Low complexity" evidence="1">
    <location>
        <begin position="43"/>
        <end position="55"/>
    </location>
</feature>
<comment type="caution">
    <text evidence="2">The sequence shown here is derived from an EMBL/GenBank/DDBJ whole genome shotgun (WGS) entry which is preliminary data.</text>
</comment>
<protein>
    <submittedName>
        <fullName evidence="2">Uncharacterized protein</fullName>
    </submittedName>
</protein>
<sequence>MFERDSEESAQHTTLPLEDGAIPEVRDPADGLEPPHPSHARLARSAAEALAQAASTTTGHEEEQTSEQQPFATAKRASQESAGSHNDEAQAASLRRQQAAPAANVPSREQAEYGLRSHLEAFEAGSTAAPVFSSQLSQDIEISNWRNPAADDVVPDFAELDL</sequence>
<feature type="compositionally biased region" description="Basic and acidic residues" evidence="1">
    <location>
        <begin position="1"/>
        <end position="10"/>
    </location>
</feature>
<name>I0YSR6_COCSC</name>
<feature type="compositionally biased region" description="Low complexity" evidence="1">
    <location>
        <begin position="89"/>
        <end position="103"/>
    </location>
</feature>
<dbReference type="KEGG" id="csl:COCSUDRAFT_56655"/>